<evidence type="ECO:0000313" key="5">
    <source>
        <dbReference type="Proteomes" id="UP000314960"/>
    </source>
</evidence>
<proteinExistence type="predicted"/>
<evidence type="ECO:0000313" key="4">
    <source>
        <dbReference type="EMBL" id="AUJ30531.1"/>
    </source>
</evidence>
<evidence type="ECO:0008006" key="6">
    <source>
        <dbReference type="Google" id="ProtNLM"/>
    </source>
</evidence>
<feature type="compositionally biased region" description="Low complexity" evidence="1">
    <location>
        <begin position="537"/>
        <end position="549"/>
    </location>
</feature>
<gene>
    <name evidence="4" type="ORF">BSQ49_10260</name>
</gene>
<evidence type="ECO:0000259" key="3">
    <source>
        <dbReference type="Pfam" id="PF17966"/>
    </source>
</evidence>
<dbReference type="InterPro" id="IPR056573">
    <property type="entry name" value="Lectin_L-type_dom"/>
</dbReference>
<dbReference type="Gene3D" id="3.10.20.470">
    <property type="match status" value="2"/>
</dbReference>
<dbReference type="Proteomes" id="UP000314960">
    <property type="component" value="Chromosome"/>
</dbReference>
<dbReference type="Pfam" id="PF17966">
    <property type="entry name" value="Muc_B2"/>
    <property type="match status" value="1"/>
</dbReference>
<dbReference type="RefSeq" id="WP_141054884.1">
    <property type="nucleotide sequence ID" value="NZ_CP018176.1"/>
</dbReference>
<name>A0A3S6QQZ7_9LACO</name>
<dbReference type="Pfam" id="PF17965">
    <property type="entry name" value="MucBP_2"/>
    <property type="match status" value="2"/>
</dbReference>
<protein>
    <recommendedName>
        <fullName evidence="6">MucBP domain-containing protein</fullName>
    </recommendedName>
</protein>
<dbReference type="Gene3D" id="2.60.40.4300">
    <property type="match status" value="1"/>
</dbReference>
<organism evidence="4 5">
    <name type="scientific">Liquorilactobacillus hordei</name>
    <dbReference type="NCBI Taxonomy" id="468911"/>
    <lineage>
        <taxon>Bacteria</taxon>
        <taxon>Bacillati</taxon>
        <taxon>Bacillota</taxon>
        <taxon>Bacilli</taxon>
        <taxon>Lactobacillales</taxon>
        <taxon>Lactobacillaceae</taxon>
        <taxon>Liquorilactobacillus</taxon>
    </lineage>
</organism>
<dbReference type="CDD" id="cd01951">
    <property type="entry name" value="lectin_L-type"/>
    <property type="match status" value="1"/>
</dbReference>
<dbReference type="InterPro" id="IPR041558">
    <property type="entry name" value="MucBP_2"/>
</dbReference>
<evidence type="ECO:0000259" key="2">
    <source>
        <dbReference type="Pfam" id="PF17965"/>
    </source>
</evidence>
<dbReference type="InterPro" id="IPR041495">
    <property type="entry name" value="Mub_B2"/>
</dbReference>
<dbReference type="Pfam" id="PF18483">
    <property type="entry name" value="Lectin_L-type_dom"/>
    <property type="match status" value="1"/>
</dbReference>
<dbReference type="AlphaFoldDB" id="A0A3S6QQZ7"/>
<dbReference type="InterPro" id="IPR013320">
    <property type="entry name" value="ConA-like_dom_sf"/>
</dbReference>
<dbReference type="Gene3D" id="2.60.120.200">
    <property type="match status" value="1"/>
</dbReference>
<feature type="domain" description="Mub B2-like" evidence="3">
    <location>
        <begin position="362"/>
        <end position="457"/>
    </location>
</feature>
<dbReference type="SUPFAM" id="SSF49899">
    <property type="entry name" value="Concanavalin A-like lectins/glucanases"/>
    <property type="match status" value="1"/>
</dbReference>
<evidence type="ECO:0000256" key="1">
    <source>
        <dbReference type="SAM" id="MobiDB-lite"/>
    </source>
</evidence>
<sequence length="753" mass="82473">MKNETGKNKKKTWVLTGLVTSTLLSAPIISNIYPVVPSVNAEDTDAATNQSDENTYTTISKDDFLNYFTQNGNAVNNYNNSTGVQLFTTTTNQAGNITFKGLINLNNSFEIKGAINVGKSTSTAKVADGIGFAFYQGDRSQYSSSNNIYGGNVGIYGVPSVFGWKLDTYSNYGGIDGDSDEGLSTPYGAFVSTDATGSGTIDKQSVQEMGASFEDGQLHDLDIKYDAATKILSVVLDNTTFSESLASKINSQNPQYSFSIAASTGALSAEQTFRFDYMKYVASQNATINYIDENTGETLGSSSMSGNSNSLIKYPDAKIEDYENEGYDVDTAKTDLTDSSRFDIDDTKDQIFSVYLKHRTTTITNEKTVQQKISYEYDDGSKAAADNIQKLTFINQIVKDEVTGETTNSWTPVNKTVFSEVESPKVEGYDAAQTTVPETTGINQDSSNADYIVKYSPRDEQAVIRFIDNLTGNVISEKQLSGKFGTTSSYKLADEIALIENQGYFVKSSNLPENGVVFNQDGQPLIYTVNLLPIEIIPESPSNPDPDSNTSTKTGSDLDTNEKTKLQQNEYPKATAVKMDNLKDEVKQIIELVETKQKVVDEAVSYVHFIDQDTNKIVKTDVLPKQNGFYPIKVVAATMEKYGYQLQNNWNGIYSNSKGTQKNVNVYVAKKARFQKNAKLPIENKQGRDDFSFRDNISENHNGLLNQFFSSAGSAVDVNHTLIPKVGGGGAGTGHEVAKILAVLAYSVNFSRR</sequence>
<feature type="domain" description="Mucin binding" evidence="2">
    <location>
        <begin position="461"/>
        <end position="530"/>
    </location>
</feature>
<accession>A0A3S6QQZ7</accession>
<dbReference type="EMBL" id="CP018176">
    <property type="protein sequence ID" value="AUJ30531.1"/>
    <property type="molecule type" value="Genomic_DNA"/>
</dbReference>
<feature type="domain" description="Mucin binding" evidence="2">
    <location>
        <begin position="284"/>
        <end position="358"/>
    </location>
</feature>
<reference evidence="4 5" key="1">
    <citation type="submission" date="2016-11" db="EMBL/GenBank/DDBJ databases">
        <title>Interaction between Lactobacillus species and yeast in water kefir.</title>
        <authorList>
            <person name="Behr J."/>
            <person name="Xu D."/>
            <person name="Vogel R.F."/>
        </authorList>
    </citation>
    <scope>NUCLEOTIDE SEQUENCE [LARGE SCALE GENOMIC DNA]</scope>
    <source>
        <strain evidence="4 5">TMW 1.1822</strain>
    </source>
</reference>
<dbReference type="KEGG" id="lhw:BSQ49_10260"/>
<feature type="region of interest" description="Disordered" evidence="1">
    <location>
        <begin position="537"/>
        <end position="565"/>
    </location>
</feature>